<dbReference type="Pfam" id="PF17919">
    <property type="entry name" value="RT_RNaseH_2"/>
    <property type="match status" value="1"/>
</dbReference>
<evidence type="ECO:0000313" key="3">
    <source>
        <dbReference type="Proteomes" id="UP000327044"/>
    </source>
</evidence>
<dbReference type="Gene3D" id="3.30.70.270">
    <property type="match status" value="2"/>
</dbReference>
<gene>
    <name evidence="2" type="ORF">PPYR_15096</name>
</gene>
<dbReference type="SUPFAM" id="SSF56672">
    <property type="entry name" value="DNA/RNA polymerases"/>
    <property type="match status" value="1"/>
</dbReference>
<protein>
    <recommendedName>
        <fullName evidence="1">Reverse transcriptase domain-containing protein</fullName>
    </recommendedName>
</protein>
<dbReference type="InterPro" id="IPR043502">
    <property type="entry name" value="DNA/RNA_pol_sf"/>
</dbReference>
<sequence length="398" mass="45469">MKLKCKCKKVEVLADFVITKGNVNPILGLKTCVELNLINRVEMVVLNDKDKFISDNHDLFQGLGKFYEKCSIELRDDVKPVVNPPRRVPLSVKDKLKDKLKELECKGIISKVEKPTGWVSNLIIVEKPDKSIRLCLDPKYLNLAMKRIPNVLIPTVQEIMTNLCNKKVFTVLDLKDGFWQIELTKDSSDLCTFSTPFGSYKFHRIPFGIKIAPEYFQYLNEKNFDDIRGVTVYFDDLLISADTEKEHDEILKKVIERARQMGVKFNKNKLQFKQESVRYLGHIFSSEGVKVDPERVKAIEGLKAPESKKELQSLLGMLNFLRPFISNLSELTSSLRGLLKDNVVFEWLPCHDDALVNIKKVLANSPTLVSFDTNKEITIQADASQHGLGCCLMQEFKP</sequence>
<dbReference type="FunFam" id="3.30.70.270:FF:000026">
    <property type="entry name" value="Transposon Ty3-G Gag-Pol polyprotein"/>
    <property type="match status" value="1"/>
</dbReference>
<reference evidence="2 3" key="1">
    <citation type="journal article" date="2018" name="Elife">
        <title>Firefly genomes illuminate parallel origins of bioluminescence in beetles.</title>
        <authorList>
            <person name="Fallon T.R."/>
            <person name="Lower S.E."/>
            <person name="Chang C.H."/>
            <person name="Bessho-Uehara M."/>
            <person name="Martin G.J."/>
            <person name="Bewick A.J."/>
            <person name="Behringer M."/>
            <person name="Debat H.J."/>
            <person name="Wong I."/>
            <person name="Day J.C."/>
            <person name="Suvorov A."/>
            <person name="Silva C.J."/>
            <person name="Stanger-Hall K.F."/>
            <person name="Hall D.W."/>
            <person name="Schmitz R.J."/>
            <person name="Nelson D.R."/>
            <person name="Lewis S.M."/>
            <person name="Shigenobu S."/>
            <person name="Bybee S.M."/>
            <person name="Larracuente A.M."/>
            <person name="Oba Y."/>
            <person name="Weng J.K."/>
        </authorList>
    </citation>
    <scope>NUCLEOTIDE SEQUENCE [LARGE SCALE GENOMIC DNA]</scope>
    <source>
        <strain evidence="2">1611_PpyrPB1</strain>
        <tissue evidence="2">Whole body</tissue>
    </source>
</reference>
<comment type="caution">
    <text evidence="2">The sequence shown here is derived from an EMBL/GenBank/DDBJ whole genome shotgun (WGS) entry which is preliminary data.</text>
</comment>
<dbReference type="Pfam" id="PF00078">
    <property type="entry name" value="RVT_1"/>
    <property type="match status" value="1"/>
</dbReference>
<dbReference type="GO" id="GO:0071897">
    <property type="term" value="P:DNA biosynthetic process"/>
    <property type="evidence" value="ECO:0007669"/>
    <property type="project" value="UniProtKB-ARBA"/>
</dbReference>
<dbReference type="Gene3D" id="3.10.10.10">
    <property type="entry name" value="HIV Type 1 Reverse Transcriptase, subunit A, domain 1"/>
    <property type="match status" value="1"/>
</dbReference>
<dbReference type="PANTHER" id="PTHR37984">
    <property type="entry name" value="PROTEIN CBG26694"/>
    <property type="match status" value="1"/>
</dbReference>
<dbReference type="InterPro" id="IPR041577">
    <property type="entry name" value="RT_RNaseH_2"/>
</dbReference>
<keyword evidence="3" id="KW-1185">Reference proteome</keyword>
<proteinExistence type="predicted"/>
<dbReference type="PROSITE" id="PS50878">
    <property type="entry name" value="RT_POL"/>
    <property type="match status" value="1"/>
</dbReference>
<evidence type="ECO:0000313" key="2">
    <source>
        <dbReference type="EMBL" id="KAB0790510.1"/>
    </source>
</evidence>
<name>A0A5N3ZZL8_PHOPY</name>
<dbReference type="Proteomes" id="UP000327044">
    <property type="component" value="Unassembled WGS sequence"/>
</dbReference>
<dbReference type="EMBL" id="VVIM01001191">
    <property type="protein sequence ID" value="KAB0790510.1"/>
    <property type="molecule type" value="Genomic_DNA"/>
</dbReference>
<dbReference type="InParanoid" id="A0A5N3ZZL8"/>
<feature type="non-terminal residue" evidence="2">
    <location>
        <position position="398"/>
    </location>
</feature>
<feature type="domain" description="Reverse transcriptase" evidence="1">
    <location>
        <begin position="106"/>
        <end position="284"/>
    </location>
</feature>
<accession>A0A5N3ZZL8</accession>
<dbReference type="InterPro" id="IPR043128">
    <property type="entry name" value="Rev_trsase/Diguanyl_cyclase"/>
</dbReference>
<evidence type="ECO:0000259" key="1">
    <source>
        <dbReference type="PROSITE" id="PS50878"/>
    </source>
</evidence>
<dbReference type="InterPro" id="IPR050951">
    <property type="entry name" value="Retrovirus_Pol_polyprotein"/>
</dbReference>
<dbReference type="InterPro" id="IPR000477">
    <property type="entry name" value="RT_dom"/>
</dbReference>
<dbReference type="PANTHER" id="PTHR37984:SF7">
    <property type="entry name" value="INTEGRASE CATALYTIC DOMAIN-CONTAINING PROTEIN"/>
    <property type="match status" value="1"/>
</dbReference>
<dbReference type="CDD" id="cd01647">
    <property type="entry name" value="RT_LTR"/>
    <property type="match status" value="1"/>
</dbReference>
<dbReference type="AlphaFoldDB" id="A0A5N3ZZL8"/>
<organism evidence="2 3">
    <name type="scientific">Photinus pyralis</name>
    <name type="common">Common eastern firefly</name>
    <name type="synonym">Lampyris pyralis</name>
    <dbReference type="NCBI Taxonomy" id="7054"/>
    <lineage>
        <taxon>Eukaryota</taxon>
        <taxon>Metazoa</taxon>
        <taxon>Ecdysozoa</taxon>
        <taxon>Arthropoda</taxon>
        <taxon>Hexapoda</taxon>
        <taxon>Insecta</taxon>
        <taxon>Pterygota</taxon>
        <taxon>Neoptera</taxon>
        <taxon>Endopterygota</taxon>
        <taxon>Coleoptera</taxon>
        <taxon>Polyphaga</taxon>
        <taxon>Elateriformia</taxon>
        <taxon>Elateroidea</taxon>
        <taxon>Lampyridae</taxon>
        <taxon>Lampyrinae</taxon>
        <taxon>Photinus</taxon>
    </lineage>
</organism>